<dbReference type="InterPro" id="IPR007712">
    <property type="entry name" value="RelE/ParE_toxin"/>
</dbReference>
<evidence type="ECO:0000313" key="3">
    <source>
        <dbReference type="Proteomes" id="UP001428817"/>
    </source>
</evidence>
<dbReference type="Gene3D" id="3.30.2310.20">
    <property type="entry name" value="RelE-like"/>
    <property type="match status" value="1"/>
</dbReference>
<name>A0ABP9PYU6_9PSEU</name>
<evidence type="ECO:0000256" key="1">
    <source>
        <dbReference type="ARBA" id="ARBA00022649"/>
    </source>
</evidence>
<keyword evidence="1" id="KW-1277">Toxin-antitoxin system</keyword>
<proteinExistence type="predicted"/>
<dbReference type="InterPro" id="IPR035093">
    <property type="entry name" value="RelE/ParE_toxin_dom_sf"/>
</dbReference>
<dbReference type="SUPFAM" id="SSF143011">
    <property type="entry name" value="RelE-like"/>
    <property type="match status" value="1"/>
</dbReference>
<evidence type="ECO:0000313" key="2">
    <source>
        <dbReference type="EMBL" id="GAA5154335.1"/>
    </source>
</evidence>
<keyword evidence="3" id="KW-1185">Reference proteome</keyword>
<comment type="caution">
    <text evidence="2">The sequence shown here is derived from an EMBL/GenBank/DDBJ whole genome shotgun (WGS) entry which is preliminary data.</text>
</comment>
<sequence length="97" mass="11141">MKLLTDPIIETTPNFRTQLKASPRAVRFAFADAIQVFVTDPHHESLHNHSLRDRYAGFRSINVTSDWRAVYRIVTTGSEQVVTFHFLGTHDQLYGKP</sequence>
<gene>
    <name evidence="2" type="ORF">GCM10023321_25980</name>
</gene>
<protein>
    <recommendedName>
        <fullName evidence="4">Type II toxin-antitoxin system mRNA interferase toxin, RelE/StbE family</fullName>
    </recommendedName>
</protein>
<accession>A0ABP9PYU6</accession>
<reference evidence="3" key="1">
    <citation type="journal article" date="2019" name="Int. J. Syst. Evol. Microbiol.">
        <title>The Global Catalogue of Microorganisms (GCM) 10K type strain sequencing project: providing services to taxonomists for standard genome sequencing and annotation.</title>
        <authorList>
            <consortium name="The Broad Institute Genomics Platform"/>
            <consortium name="The Broad Institute Genome Sequencing Center for Infectious Disease"/>
            <person name="Wu L."/>
            <person name="Ma J."/>
        </authorList>
    </citation>
    <scope>NUCLEOTIDE SEQUENCE [LARGE SCALE GENOMIC DNA]</scope>
    <source>
        <strain evidence="3">JCM 18303</strain>
    </source>
</reference>
<dbReference type="Proteomes" id="UP001428817">
    <property type="component" value="Unassembled WGS sequence"/>
</dbReference>
<dbReference type="NCBIfam" id="TIGR02385">
    <property type="entry name" value="RelE_StbE"/>
    <property type="match status" value="1"/>
</dbReference>
<evidence type="ECO:0008006" key="4">
    <source>
        <dbReference type="Google" id="ProtNLM"/>
    </source>
</evidence>
<dbReference type="RefSeq" id="WP_185061604.1">
    <property type="nucleotide sequence ID" value="NZ_BAABJP010000008.1"/>
</dbReference>
<organism evidence="2 3">
    <name type="scientific">Pseudonocardia eucalypti</name>
    <dbReference type="NCBI Taxonomy" id="648755"/>
    <lineage>
        <taxon>Bacteria</taxon>
        <taxon>Bacillati</taxon>
        <taxon>Actinomycetota</taxon>
        <taxon>Actinomycetes</taxon>
        <taxon>Pseudonocardiales</taxon>
        <taxon>Pseudonocardiaceae</taxon>
        <taxon>Pseudonocardia</taxon>
    </lineage>
</organism>
<dbReference type="EMBL" id="BAABJP010000008">
    <property type="protein sequence ID" value="GAA5154335.1"/>
    <property type="molecule type" value="Genomic_DNA"/>
</dbReference>